<dbReference type="PRINTS" id="PR00038">
    <property type="entry name" value="HTHLUXR"/>
</dbReference>
<keyword evidence="3" id="KW-1185">Reference proteome</keyword>
<name>A0ABW9RIT2_9BACT</name>
<dbReference type="InterPro" id="IPR036388">
    <property type="entry name" value="WH-like_DNA-bd_sf"/>
</dbReference>
<evidence type="ECO:0000259" key="1">
    <source>
        <dbReference type="Pfam" id="PF08281"/>
    </source>
</evidence>
<evidence type="ECO:0000313" key="3">
    <source>
        <dbReference type="Proteomes" id="UP000798808"/>
    </source>
</evidence>
<dbReference type="RefSeq" id="WP_155168501.1">
    <property type="nucleotide sequence ID" value="NZ_SMLW01000020.1"/>
</dbReference>
<protein>
    <submittedName>
        <fullName evidence="2">Sigma-70 family RNA polymerase sigma factor</fullName>
    </submittedName>
</protein>
<feature type="non-terminal residue" evidence="2">
    <location>
        <position position="1"/>
    </location>
</feature>
<dbReference type="InterPro" id="IPR014284">
    <property type="entry name" value="RNA_pol_sigma-70_dom"/>
</dbReference>
<dbReference type="InterPro" id="IPR013324">
    <property type="entry name" value="RNA_pol_sigma_r3/r4-like"/>
</dbReference>
<dbReference type="CDD" id="cd06171">
    <property type="entry name" value="Sigma70_r4"/>
    <property type="match status" value="1"/>
</dbReference>
<evidence type="ECO:0000313" key="2">
    <source>
        <dbReference type="EMBL" id="MTI23329.1"/>
    </source>
</evidence>
<dbReference type="Pfam" id="PF08281">
    <property type="entry name" value="Sigma70_r4_2"/>
    <property type="match status" value="1"/>
</dbReference>
<dbReference type="InterPro" id="IPR013249">
    <property type="entry name" value="RNA_pol_sigma70_r4_t2"/>
</dbReference>
<feature type="non-terminal residue" evidence="2">
    <location>
        <position position="84"/>
    </location>
</feature>
<gene>
    <name evidence="2" type="ORF">E1163_00020</name>
</gene>
<comment type="caution">
    <text evidence="2">The sequence shown here is derived from an EMBL/GenBank/DDBJ whole genome shotgun (WGS) entry which is preliminary data.</text>
</comment>
<dbReference type="Proteomes" id="UP000798808">
    <property type="component" value="Unassembled WGS sequence"/>
</dbReference>
<feature type="domain" description="RNA polymerase sigma factor 70 region 4 type 2" evidence="1">
    <location>
        <begin position="34"/>
        <end position="80"/>
    </location>
</feature>
<accession>A0ABW9RIT2</accession>
<dbReference type="SUPFAM" id="SSF88659">
    <property type="entry name" value="Sigma3 and sigma4 domains of RNA polymerase sigma factors"/>
    <property type="match status" value="1"/>
</dbReference>
<dbReference type="InterPro" id="IPR000792">
    <property type="entry name" value="Tscrpt_reg_LuxR_C"/>
</dbReference>
<organism evidence="2 3">
    <name type="scientific">Fulvivirga kasyanovii</name>
    <dbReference type="NCBI Taxonomy" id="396812"/>
    <lineage>
        <taxon>Bacteria</taxon>
        <taxon>Pseudomonadati</taxon>
        <taxon>Bacteroidota</taxon>
        <taxon>Cytophagia</taxon>
        <taxon>Cytophagales</taxon>
        <taxon>Fulvivirgaceae</taxon>
        <taxon>Fulvivirga</taxon>
    </lineage>
</organism>
<dbReference type="EMBL" id="SMLW01000020">
    <property type="protein sequence ID" value="MTI23329.1"/>
    <property type="molecule type" value="Genomic_DNA"/>
</dbReference>
<dbReference type="Gene3D" id="1.10.10.10">
    <property type="entry name" value="Winged helix-like DNA-binding domain superfamily/Winged helix DNA-binding domain"/>
    <property type="match status" value="1"/>
</dbReference>
<sequence length="84" mass="9748">SYLNDPDNLPPVYHQQTEDYIIFANLLDQANEGINKLSPGRKQIFMLSRQQGLSNEEIADKLNLSKRTVENQLYRATKELRDIL</sequence>
<dbReference type="NCBIfam" id="TIGR02937">
    <property type="entry name" value="sigma70-ECF"/>
    <property type="match status" value="1"/>
</dbReference>
<reference evidence="2 3" key="1">
    <citation type="submission" date="2019-02" db="EMBL/GenBank/DDBJ databases">
        <authorList>
            <person name="Goldberg S.R."/>
            <person name="Haltli B.A."/>
            <person name="Correa H."/>
            <person name="Russell K.G."/>
        </authorList>
    </citation>
    <scope>NUCLEOTIDE SEQUENCE [LARGE SCALE GENOMIC DNA]</scope>
    <source>
        <strain evidence="2 3">JCM 16186</strain>
    </source>
</reference>
<proteinExistence type="predicted"/>